<comment type="caution">
    <text evidence="3">The sequence shown here is derived from an EMBL/GenBank/DDBJ whole genome shotgun (WGS) entry which is preliminary data.</text>
</comment>
<dbReference type="InterPro" id="IPR029058">
    <property type="entry name" value="AB_hydrolase_fold"/>
</dbReference>
<dbReference type="PANTHER" id="PTHR48081:SF8">
    <property type="entry name" value="ALPHA_BETA HYDROLASE FOLD-3 DOMAIN-CONTAINING PROTEIN-RELATED"/>
    <property type="match status" value="1"/>
</dbReference>
<reference evidence="3" key="1">
    <citation type="submission" date="2021-06" db="EMBL/GenBank/DDBJ databases">
        <title>Comparative genomics, transcriptomics and evolutionary studies reveal genomic signatures of adaptation to plant cell wall in hemibiotrophic fungi.</title>
        <authorList>
            <consortium name="DOE Joint Genome Institute"/>
            <person name="Baroncelli R."/>
            <person name="Diaz J.F."/>
            <person name="Benocci T."/>
            <person name="Peng M."/>
            <person name="Battaglia E."/>
            <person name="Haridas S."/>
            <person name="Andreopoulos W."/>
            <person name="Labutti K."/>
            <person name="Pangilinan J."/>
            <person name="Floch G.L."/>
            <person name="Makela M.R."/>
            <person name="Henrissat B."/>
            <person name="Grigoriev I.V."/>
            <person name="Crouch J.A."/>
            <person name="De Vries R.P."/>
            <person name="Sukno S.A."/>
            <person name="Thon M.R."/>
        </authorList>
    </citation>
    <scope>NUCLEOTIDE SEQUENCE</scope>
    <source>
        <strain evidence="3">CBS 193.32</strain>
    </source>
</reference>
<organism evidence="3 4">
    <name type="scientific">Colletotrichum godetiae</name>
    <dbReference type="NCBI Taxonomy" id="1209918"/>
    <lineage>
        <taxon>Eukaryota</taxon>
        <taxon>Fungi</taxon>
        <taxon>Dikarya</taxon>
        <taxon>Ascomycota</taxon>
        <taxon>Pezizomycotina</taxon>
        <taxon>Sordariomycetes</taxon>
        <taxon>Hypocreomycetidae</taxon>
        <taxon>Glomerellales</taxon>
        <taxon>Glomerellaceae</taxon>
        <taxon>Colletotrichum</taxon>
        <taxon>Colletotrichum acutatum species complex</taxon>
    </lineage>
</organism>
<dbReference type="SUPFAM" id="SSF53474">
    <property type="entry name" value="alpha/beta-Hydrolases"/>
    <property type="match status" value="1"/>
</dbReference>
<dbReference type="InterPro" id="IPR050300">
    <property type="entry name" value="GDXG_lipolytic_enzyme"/>
</dbReference>
<proteinExistence type="predicted"/>
<evidence type="ECO:0000313" key="4">
    <source>
        <dbReference type="Proteomes" id="UP001224890"/>
    </source>
</evidence>
<evidence type="ECO:0000313" key="3">
    <source>
        <dbReference type="EMBL" id="KAK1690990.1"/>
    </source>
</evidence>
<feature type="domain" description="Alpha/beta hydrolase fold-3" evidence="2">
    <location>
        <begin position="96"/>
        <end position="308"/>
    </location>
</feature>
<sequence length="337" mass="36737">MLSFEETLALAEPNAEFTELQRVSPIRVGAWNKDTDINQIRGIMAKVLEARNAAKPDPSTLPYVEEDINITVRDGASIDVRIHKPKAVSDDGYPVLVAFHGGGFVIGDLEGVGPLCQLFTALGGIAVNVDYRLAPEHPFPVPVQDCFDAMKWTVENAGDLGINLSKGFLVGGESAGADLALGVTRLWIDEKQSPKLTGIFSSISGAVAEDSVPEEYRDRFLSLKQNAQAPVVTADSIEVIKDMYKPDPTSALAYPIISPDLTGIPRTYFQACGLDPVRDCTLIMEQVWKDAGIPTKLDVYPGLPHGFWALFPQADFSKKHREDQKAGLEWLLNKDSA</sequence>
<dbReference type="InterPro" id="IPR013094">
    <property type="entry name" value="AB_hydrolase_3"/>
</dbReference>
<dbReference type="RefSeq" id="XP_060434685.1">
    <property type="nucleotide sequence ID" value="XM_060568338.1"/>
</dbReference>
<dbReference type="Pfam" id="PF07859">
    <property type="entry name" value="Abhydrolase_3"/>
    <property type="match status" value="1"/>
</dbReference>
<dbReference type="GeneID" id="85452864"/>
<protein>
    <submittedName>
        <fullName evidence="3">Alpha/Beta hydrolase protein</fullName>
    </submittedName>
</protein>
<keyword evidence="1 3" id="KW-0378">Hydrolase</keyword>
<accession>A0AAJ0AVB2</accession>
<evidence type="ECO:0000256" key="1">
    <source>
        <dbReference type="ARBA" id="ARBA00022801"/>
    </source>
</evidence>
<dbReference type="Gene3D" id="3.40.50.1820">
    <property type="entry name" value="alpha/beta hydrolase"/>
    <property type="match status" value="1"/>
</dbReference>
<dbReference type="PANTHER" id="PTHR48081">
    <property type="entry name" value="AB HYDROLASE SUPERFAMILY PROTEIN C4A8.06C"/>
    <property type="match status" value="1"/>
</dbReference>
<evidence type="ECO:0000259" key="2">
    <source>
        <dbReference type="Pfam" id="PF07859"/>
    </source>
</evidence>
<dbReference type="Proteomes" id="UP001224890">
    <property type="component" value="Unassembled WGS sequence"/>
</dbReference>
<dbReference type="GO" id="GO:0016787">
    <property type="term" value="F:hydrolase activity"/>
    <property type="evidence" value="ECO:0007669"/>
    <property type="project" value="UniProtKB-KW"/>
</dbReference>
<gene>
    <name evidence="3" type="ORF">BDP55DRAFT_542710</name>
</gene>
<keyword evidence="4" id="KW-1185">Reference proteome</keyword>
<dbReference type="AlphaFoldDB" id="A0AAJ0AVB2"/>
<dbReference type="EMBL" id="JAHMHR010000005">
    <property type="protein sequence ID" value="KAK1690990.1"/>
    <property type="molecule type" value="Genomic_DNA"/>
</dbReference>
<name>A0AAJ0AVB2_9PEZI</name>